<dbReference type="SUPFAM" id="SSF49785">
    <property type="entry name" value="Galactose-binding domain-like"/>
    <property type="match status" value="1"/>
</dbReference>
<dbReference type="CDD" id="cd04083">
    <property type="entry name" value="CBM35_Lmo2446-like"/>
    <property type="match status" value="1"/>
</dbReference>
<dbReference type="Pfam" id="PF22681">
    <property type="entry name" value="Lmo2446-like_N"/>
    <property type="match status" value="1"/>
</dbReference>
<keyword evidence="3" id="KW-0326">Glycosidase</keyword>
<evidence type="ECO:0000256" key="3">
    <source>
        <dbReference type="RuleBase" id="RU361185"/>
    </source>
</evidence>
<dbReference type="Gene3D" id="2.60.40.1760">
    <property type="entry name" value="glycosyl hydrolase (family 31)"/>
    <property type="match status" value="1"/>
</dbReference>
<accession>A0ABT4GK67</accession>
<evidence type="ECO:0000313" key="5">
    <source>
        <dbReference type="EMBL" id="MCY9696589.1"/>
    </source>
</evidence>
<dbReference type="InterPro" id="IPR011013">
    <property type="entry name" value="Gal_mutarotase_sf_dom"/>
</dbReference>
<dbReference type="PANTHER" id="PTHR43863">
    <property type="entry name" value="HYDROLASE, PUTATIVE (AFU_ORTHOLOGUE AFUA_1G03140)-RELATED"/>
    <property type="match status" value="1"/>
</dbReference>
<dbReference type="Pfam" id="PF01055">
    <property type="entry name" value="Glyco_hydro_31_2nd"/>
    <property type="match status" value="1"/>
</dbReference>
<keyword evidence="3" id="KW-0378">Hydrolase</keyword>
<keyword evidence="2" id="KW-0732">Signal</keyword>
<comment type="caution">
    <text evidence="5">The sequence shown here is derived from an EMBL/GenBank/DDBJ whole genome shotgun (WGS) entry which is preliminary data.</text>
</comment>
<dbReference type="InterPro" id="IPR013783">
    <property type="entry name" value="Ig-like_fold"/>
</dbReference>
<dbReference type="InterPro" id="IPR008979">
    <property type="entry name" value="Galactose-bd-like_sf"/>
</dbReference>
<feature type="domain" description="CBM6" evidence="4">
    <location>
        <begin position="968"/>
        <end position="1091"/>
    </location>
</feature>
<gene>
    <name evidence="5" type="ORF">M5X19_27340</name>
</gene>
<dbReference type="InterPro" id="IPR017853">
    <property type="entry name" value="GH"/>
</dbReference>
<evidence type="ECO:0000256" key="2">
    <source>
        <dbReference type="ARBA" id="ARBA00022729"/>
    </source>
</evidence>
<dbReference type="InterPro" id="IPR000322">
    <property type="entry name" value="Glyco_hydro_31_TIM"/>
</dbReference>
<sequence length="1093" mass="119983">MNVRKLLGPFRFSLSFLLCFCLFVPSIYAIDGVYHAPYGIDDLYEIQATERSPRDPVAGDTVYIKITTWPIESGQTAWVTWTKNGVNQAAVGAAFKYNSGNNTYWEANLGTFAKGDVISYTVHGNKDGANEKIGGPFTFTVTGWESVSSVSSITNNTNRVVLNAVPNTGTLTPKINLSFTADDVLRVQVSPTGTGTLSSGLSNYTVSDTASTTWLTTSKLKVKVDKNPFKLSVYKPDGTTLIASQYDSTTNRNIAWLTNGSTIIDKVEDHFYSPGSEEFFGFGEHYNNFRKRGYDVDTYVFNQYKNQNDRTYMAIPFMLNSSGYGIFVNSTYYSKFRLATERTDMFSFTADTGGSAASTLDYYFIYGNDLKNVVGNYANITGKPTALPKWAFGLWMSANEWDRQTKVNTAINNANTNNIPATAVVLEQWSDENTFYIFNDATYTPKTGSAAHAYSDFTFPTTGRWTDPKAMADNVHNNGMKLVLWQVPIQKWTSTPYTQKDNDEAYMTAQNYAVGNGSGGQYRIPSGQWFENSLLLDFTNTAAKNWWMSKRAYLFDGVGIDGFKTDGGEMVWGRSNTFSNGKKGNEMRNQYPNEYVKAYNEYARSKKADAVSFSRSGTQGAQANQIFWSGDQESTFGAFQQAVNAGLTASMSGVPYWSWDMAGFTGTYPTAELYKRATEMAAFAPVMQFHSESNGSSGINEERSPWNAQARTGDNTIISHFAKYTNTRMNLLPYIYSEAKMASDTGVPMMRAMALEYGADTNTYGLTQQYMFGGNLLVAPVMNQGETNKSIYLPQGDWIDFWFGAQRPGGRTISYTAGIDDLPVFVKSGSILPLNLNAQYQVGGTIGNSLTNYTNLTFRIYPLGTTTYDWNDDIGGSVRTITSTEQYGLNTETVTVPAINSTKTLQVFTTKPSSVTVGGSAMTEYSTLTALTGASTGWYYDTIQKFTYVKLGSSASVQSVVLNGVNKVEYEAEFGLQSGVSTNTNHTGYTGTGFVDGFETLGDNVAFDVSVKAAGTYTMKVRYSSGAGNGSRAIYVNNTKVTDLALPQTTNWDTWGTATVSVSLSAGLNTVKVSYDATSSLGINLDNIAIVEQ</sequence>
<dbReference type="SUPFAM" id="SSF51011">
    <property type="entry name" value="Glycosyl hydrolase domain"/>
    <property type="match status" value="1"/>
</dbReference>
<dbReference type="Pfam" id="PF13802">
    <property type="entry name" value="Gal_mutarotas_2"/>
    <property type="match status" value="1"/>
</dbReference>
<dbReference type="PROSITE" id="PS51175">
    <property type="entry name" value="CBM6"/>
    <property type="match status" value="1"/>
</dbReference>
<dbReference type="PANTHER" id="PTHR43863:SF2">
    <property type="entry name" value="MALTASE-GLUCOAMYLASE"/>
    <property type="match status" value="1"/>
</dbReference>
<dbReference type="RefSeq" id="WP_268617643.1">
    <property type="nucleotide sequence ID" value="NZ_JAMDMX010000105.1"/>
</dbReference>
<protein>
    <submittedName>
        <fullName evidence="5">Carbohydrate-binding protein</fullName>
    </submittedName>
</protein>
<dbReference type="Gene3D" id="2.60.40.10">
    <property type="entry name" value="Immunoglobulins"/>
    <property type="match status" value="1"/>
</dbReference>
<evidence type="ECO:0000259" key="4">
    <source>
        <dbReference type="PROSITE" id="PS51175"/>
    </source>
</evidence>
<dbReference type="CDD" id="cd06597">
    <property type="entry name" value="GH31_transferase_CtsY"/>
    <property type="match status" value="1"/>
</dbReference>
<dbReference type="SMART" id="SM00606">
    <property type="entry name" value="CBD_IV"/>
    <property type="match status" value="1"/>
</dbReference>
<dbReference type="InterPro" id="IPR025887">
    <property type="entry name" value="Glyco_hydro_31_N_dom"/>
</dbReference>
<dbReference type="InterPro" id="IPR005084">
    <property type="entry name" value="CBM6"/>
</dbReference>
<dbReference type="SUPFAM" id="SSF51445">
    <property type="entry name" value="(Trans)glycosidases"/>
    <property type="match status" value="1"/>
</dbReference>
<proteinExistence type="inferred from homology"/>
<dbReference type="Gene3D" id="2.60.120.260">
    <property type="entry name" value="Galactose-binding domain-like"/>
    <property type="match status" value="1"/>
</dbReference>
<dbReference type="EMBL" id="JAMDMX010000105">
    <property type="protein sequence ID" value="MCY9696589.1"/>
    <property type="molecule type" value="Genomic_DNA"/>
</dbReference>
<dbReference type="CDD" id="cd14752">
    <property type="entry name" value="GH31_N"/>
    <property type="match status" value="1"/>
</dbReference>
<dbReference type="InterPro" id="IPR051816">
    <property type="entry name" value="Glycosyl_Hydrolase_31"/>
</dbReference>
<dbReference type="InterPro" id="IPR055242">
    <property type="entry name" value="Lmo2446-like_N"/>
</dbReference>
<organism evidence="5 6">
    <name type="scientific">Paenibacillus alginolyticus</name>
    <dbReference type="NCBI Taxonomy" id="59839"/>
    <lineage>
        <taxon>Bacteria</taxon>
        <taxon>Bacillati</taxon>
        <taxon>Bacillota</taxon>
        <taxon>Bacilli</taxon>
        <taxon>Bacillales</taxon>
        <taxon>Paenibacillaceae</taxon>
        <taxon>Paenibacillus</taxon>
    </lineage>
</organism>
<dbReference type="Gene3D" id="2.60.40.1180">
    <property type="entry name" value="Golgi alpha-mannosidase II"/>
    <property type="match status" value="2"/>
</dbReference>
<dbReference type="InterPro" id="IPR013780">
    <property type="entry name" value="Glyco_hydro_b"/>
</dbReference>
<evidence type="ECO:0000256" key="1">
    <source>
        <dbReference type="ARBA" id="ARBA00007806"/>
    </source>
</evidence>
<dbReference type="InterPro" id="IPR048395">
    <property type="entry name" value="Glyco_hydro_31_C"/>
</dbReference>
<keyword evidence="6" id="KW-1185">Reference proteome</keyword>
<evidence type="ECO:0000313" key="6">
    <source>
        <dbReference type="Proteomes" id="UP001527099"/>
    </source>
</evidence>
<dbReference type="Proteomes" id="UP001527099">
    <property type="component" value="Unassembled WGS sequence"/>
</dbReference>
<reference evidence="5 6" key="1">
    <citation type="submission" date="2022-05" db="EMBL/GenBank/DDBJ databases">
        <title>Genome Sequencing of Bee-Associated Microbes.</title>
        <authorList>
            <person name="Dunlap C."/>
        </authorList>
    </citation>
    <scope>NUCLEOTIDE SEQUENCE [LARGE SCALE GENOMIC DNA]</scope>
    <source>
        <strain evidence="5 6">NRRL B-14421</strain>
    </source>
</reference>
<name>A0ABT4GK67_9BACL</name>
<comment type="similarity">
    <text evidence="1 3">Belongs to the glycosyl hydrolase 31 family.</text>
</comment>
<dbReference type="Pfam" id="PF16990">
    <property type="entry name" value="CBM_35"/>
    <property type="match status" value="1"/>
</dbReference>
<dbReference type="SUPFAM" id="SSF74650">
    <property type="entry name" value="Galactose mutarotase-like"/>
    <property type="match status" value="1"/>
</dbReference>
<dbReference type="Pfam" id="PF21365">
    <property type="entry name" value="Glyco_hydro_31_3rd"/>
    <property type="match status" value="1"/>
</dbReference>
<dbReference type="Gene3D" id="3.20.20.80">
    <property type="entry name" value="Glycosidases"/>
    <property type="match status" value="1"/>
</dbReference>
<dbReference type="InterPro" id="IPR006584">
    <property type="entry name" value="Cellulose-bd_IV"/>
</dbReference>